<keyword evidence="6" id="KW-0472">Membrane</keyword>
<keyword evidence="6" id="KW-0812">Transmembrane</keyword>
<dbReference type="Proteomes" id="UP001165090">
    <property type="component" value="Unassembled WGS sequence"/>
</dbReference>
<evidence type="ECO:0000313" key="9">
    <source>
        <dbReference type="Proteomes" id="UP001165090"/>
    </source>
</evidence>
<dbReference type="Gene3D" id="3.30.40.10">
    <property type="entry name" value="Zinc/RING finger domain, C3HC4 (zinc finger)"/>
    <property type="match status" value="1"/>
</dbReference>
<organism evidence="8 9">
    <name type="scientific">Volvox africanus</name>
    <dbReference type="NCBI Taxonomy" id="51714"/>
    <lineage>
        <taxon>Eukaryota</taxon>
        <taxon>Viridiplantae</taxon>
        <taxon>Chlorophyta</taxon>
        <taxon>core chlorophytes</taxon>
        <taxon>Chlorophyceae</taxon>
        <taxon>CS clade</taxon>
        <taxon>Chlamydomonadales</taxon>
        <taxon>Volvocaceae</taxon>
        <taxon>Volvox</taxon>
    </lineage>
</organism>
<feature type="transmembrane region" description="Helical" evidence="6">
    <location>
        <begin position="183"/>
        <end position="203"/>
    </location>
</feature>
<feature type="transmembrane region" description="Helical" evidence="6">
    <location>
        <begin position="243"/>
        <end position="261"/>
    </location>
</feature>
<dbReference type="InterPro" id="IPR001841">
    <property type="entry name" value="Znf_RING"/>
</dbReference>
<evidence type="ECO:0000256" key="1">
    <source>
        <dbReference type="ARBA" id="ARBA00022723"/>
    </source>
</evidence>
<sequence>MASANVSAAVATVPIEMPTCPICLCEYRSGLRKPFDLGCGHCICGRCYASLSVTGPRTCPIDRSPWKNPHTAYELLHLLEQLQKSQGATPDAGIGVTPNPKSQPRRRGDPRWDGYDPLLAAASMLLHLSDLWKAVKTPSSPDEDNTEMDLQELCGHLSLLLPNWFGDVCWLALPGLTAAMLCYAWRLIATIAILVMPCMMTVAGMMETQQPTSPGFAAAMASGFLGTMVGIPTLLASGVLQQLLSFTMLCALAVWLVGLTIRRGLIALLRQSWRVFIVLAASACLWWMGMRPAARSEALYELLRRAMFLGMVSEEDVQRAGLAAAAVAHEPPLLDTQTIFWLLIRGVTTPAIFWSVMAWLEGYRSALPQGGAAALTTPQARDVSGLFFSSNRYELDWLLLRTIVSVGVLCCTGSLRHSTEMNVALYGVFLLLRLVVSNLRLLQLLRDEFGEFRFSAPTPRAAVTNRVVGRAASNGRGVRRQLRAASVARGTRTLQPHSQPRELLEAQDGFTGSPATVGPEGATFQSALVVPRQSQAAINIPTHPGMELSYETMPTTAAGPRLQHLLASSAAISASVAPFQRSQVPQAGSAARAEASQNWAFGTAAAGPSRASLNCLASAADANGNGEGYGSPTDASILTPELEQSTTAQLRAQLDVFLEKLHNIDTTITEVAGPSIEMQAMFESGDGSDGVQTGPGASSVAVPLQVAPIIVAAPIPCSKAVSTATLAAPQQSGVAEGESTSESFLPSVDCCTESQPTGLAATSAAAIMTSQTAILPALSVADATVNQGTLASPTATVTTVAHVLPHPSPAGGFSTWPSFTAEMRFASAAAEGHGLLGGSSQLTENPFTGTPPGTAPGIFRFVGQQPPADSGTVSLTVDTGQRLASHDAGSQTRVDNNFAAALLGGDVSWSDGIAEARPVAFSLSAARVISETTTIRGLEVGGSTSGSTVSRSHAMVGAPILAPRARGRGSWLIAGAGQSSSASESYETLGASASVRTNRSSNGVGSVRVDVVGDGMRLEGRTGNDTGHVNSLSAELTRVGSAMGPGFGSEADSGAGATTEIHTTGSAVTDPGFANLSIAARVALATADRLNAVVATAARASAGAGVHNVGRDQTDLVVMPRRGGIFDGLVWAFTLLTLAQWALHVPPWSFALATIDNLLVWLVPALNWASFAIIVSMIVQLVLLFRAGRLKHALLPCNSIYGIWDVRTSFCFNVGVLAAAQLPRILGDRWASIYTVYLGLAANSELIARMTLVFLQPLRYVDPPPLLSLPLLPVLGMWLFWSSNAQRTWKWPFISIQGARNLGLPVVVAAAALGLDPALSERLVLMLARTLSYRVRGGRALRRRSFLGEVFMVIQSGTEIADMRLTEALASLQRVDRGAGWDWLLVSLLMPVLAAVQAFVVRLWRWSVVRLERVEYEELVEEMRAGRGHRTGGIAMPNR</sequence>
<proteinExistence type="predicted"/>
<feature type="transmembrane region" description="Helical" evidence="6">
    <location>
        <begin position="1165"/>
        <end position="1185"/>
    </location>
</feature>
<name>A0ABQ5S516_9CHLO</name>
<evidence type="ECO:0000256" key="5">
    <source>
        <dbReference type="SAM" id="MobiDB-lite"/>
    </source>
</evidence>
<dbReference type="SUPFAM" id="SSF57850">
    <property type="entry name" value="RING/U-box"/>
    <property type="match status" value="1"/>
</dbReference>
<evidence type="ECO:0000313" key="8">
    <source>
        <dbReference type="EMBL" id="GLI64781.1"/>
    </source>
</evidence>
<dbReference type="InterPro" id="IPR013083">
    <property type="entry name" value="Znf_RING/FYVE/PHD"/>
</dbReference>
<keyword evidence="1" id="KW-0479">Metal-binding</keyword>
<evidence type="ECO:0000256" key="4">
    <source>
        <dbReference type="PROSITE-ProRule" id="PRU00175"/>
    </source>
</evidence>
<feature type="transmembrane region" description="Helical" evidence="6">
    <location>
        <begin position="1383"/>
        <end position="1404"/>
    </location>
</feature>
<keyword evidence="3" id="KW-0862">Zinc</keyword>
<feature type="transmembrane region" description="Helical" evidence="6">
    <location>
        <begin position="1125"/>
        <end position="1145"/>
    </location>
</feature>
<evidence type="ECO:0000256" key="6">
    <source>
        <dbReference type="SAM" id="Phobius"/>
    </source>
</evidence>
<feature type="transmembrane region" description="Helical" evidence="6">
    <location>
        <begin position="273"/>
        <end position="290"/>
    </location>
</feature>
<evidence type="ECO:0000259" key="7">
    <source>
        <dbReference type="PROSITE" id="PS50089"/>
    </source>
</evidence>
<keyword evidence="2 4" id="KW-0863">Zinc-finger</keyword>
<feature type="domain" description="RING-type" evidence="7">
    <location>
        <begin position="20"/>
        <end position="63"/>
    </location>
</feature>
<gene>
    <name evidence="8" type="ORF">VaNZ11_008185</name>
</gene>
<keyword evidence="9" id="KW-1185">Reference proteome</keyword>
<reference evidence="8 9" key="1">
    <citation type="journal article" date="2023" name="IScience">
        <title>Expanded male sex-determining region conserved during the evolution of homothallism in the green alga Volvox.</title>
        <authorList>
            <person name="Yamamoto K."/>
            <person name="Matsuzaki R."/>
            <person name="Mahakham W."/>
            <person name="Heman W."/>
            <person name="Sekimoto H."/>
            <person name="Kawachi M."/>
            <person name="Minakuchi Y."/>
            <person name="Toyoda A."/>
            <person name="Nozaki H."/>
        </authorList>
    </citation>
    <scope>NUCLEOTIDE SEQUENCE [LARGE SCALE GENOMIC DNA]</scope>
    <source>
        <strain evidence="8 9">NIES-4468</strain>
    </source>
</reference>
<evidence type="ECO:0000256" key="2">
    <source>
        <dbReference type="ARBA" id="ARBA00022771"/>
    </source>
</evidence>
<dbReference type="InterPro" id="IPR017907">
    <property type="entry name" value="Znf_RING_CS"/>
</dbReference>
<protein>
    <recommendedName>
        <fullName evidence="7">RING-type domain-containing protein</fullName>
    </recommendedName>
</protein>
<dbReference type="PROSITE" id="PS00518">
    <property type="entry name" value="ZF_RING_1"/>
    <property type="match status" value="1"/>
</dbReference>
<feature type="region of interest" description="Disordered" evidence="5">
    <location>
        <begin position="87"/>
        <end position="110"/>
    </location>
</feature>
<dbReference type="EMBL" id="BSDZ01000021">
    <property type="protein sequence ID" value="GLI64781.1"/>
    <property type="molecule type" value="Genomic_DNA"/>
</dbReference>
<dbReference type="PROSITE" id="PS50089">
    <property type="entry name" value="ZF_RING_2"/>
    <property type="match status" value="1"/>
</dbReference>
<comment type="caution">
    <text evidence="8">The sequence shown here is derived from an EMBL/GenBank/DDBJ whole genome shotgun (WGS) entry which is preliminary data.</text>
</comment>
<accession>A0ABQ5S516</accession>
<evidence type="ECO:0000256" key="3">
    <source>
        <dbReference type="ARBA" id="ARBA00022833"/>
    </source>
</evidence>
<dbReference type="SMART" id="SM00184">
    <property type="entry name" value="RING"/>
    <property type="match status" value="1"/>
</dbReference>
<keyword evidence="6" id="KW-1133">Transmembrane helix</keyword>
<feature type="transmembrane region" description="Helical" evidence="6">
    <location>
        <begin position="215"/>
        <end position="237"/>
    </location>
</feature>